<dbReference type="PANTHER" id="PTHR37512">
    <property type="entry name" value="TRIFUNCTIONAL NAD BIOSYNTHESIS/REGULATOR PROTEIN NADR"/>
    <property type="match status" value="1"/>
</dbReference>
<dbReference type="InterPro" id="IPR052735">
    <property type="entry name" value="NAD_biosynth-regulator"/>
</dbReference>
<evidence type="ECO:0000313" key="2">
    <source>
        <dbReference type="EMBL" id="AWO01571.1"/>
    </source>
</evidence>
<evidence type="ECO:0000259" key="1">
    <source>
        <dbReference type="Pfam" id="PF13521"/>
    </source>
</evidence>
<sequence length="171" mass="19561">MKKIVVIGPESTGKSTLSAALAEHFNTVWVREFARGYLETLRRPYEKDDLLTIAEGQLRLEDEAAAKANSLLICDTDLQVIKVWSEAKYGDCDPRILQMIAAREYNGYLLTYIDVPWVDDPLREHPRPEERVYFYNIYRDIVINTGQPWADIRGGQEERLQAAIAAVNSML</sequence>
<dbReference type="InterPro" id="IPR038727">
    <property type="entry name" value="NadR/Ttd14_AAA_dom"/>
</dbReference>
<name>A0ABM6WCF7_9BACT</name>
<dbReference type="Proteomes" id="UP000246099">
    <property type="component" value="Chromosome"/>
</dbReference>
<dbReference type="SUPFAM" id="SSF52540">
    <property type="entry name" value="P-loop containing nucleoside triphosphate hydrolases"/>
    <property type="match status" value="1"/>
</dbReference>
<dbReference type="InterPro" id="IPR027417">
    <property type="entry name" value="P-loop_NTPase"/>
</dbReference>
<protein>
    <submittedName>
        <fullName evidence="2">ATPase</fullName>
    </submittedName>
</protein>
<reference evidence="2 3" key="1">
    <citation type="submission" date="2018-05" db="EMBL/GenBank/DDBJ databases">
        <title>Chitinophaga sp. nov., isolated from rhizosphere soil of Alhagi.</title>
        <authorList>
            <person name="Liu Y."/>
        </authorList>
    </citation>
    <scope>NUCLEOTIDE SEQUENCE [LARGE SCALE GENOMIC DNA]</scope>
    <source>
        <strain evidence="2 3">T22</strain>
    </source>
</reference>
<gene>
    <name evidence="2" type="ORF">DLD77_07610</name>
</gene>
<feature type="domain" description="NadR/Ttd14 AAA" evidence="1">
    <location>
        <begin position="3"/>
        <end position="159"/>
    </location>
</feature>
<dbReference type="EMBL" id="CP029600">
    <property type="protein sequence ID" value="AWO01571.1"/>
    <property type="molecule type" value="Genomic_DNA"/>
</dbReference>
<accession>A0ABM6WCF7</accession>
<keyword evidence="3" id="KW-1185">Reference proteome</keyword>
<organism evidence="2 3">
    <name type="scientific">Chitinophaga alhagiae</name>
    <dbReference type="NCBI Taxonomy" id="2203219"/>
    <lineage>
        <taxon>Bacteria</taxon>
        <taxon>Pseudomonadati</taxon>
        <taxon>Bacteroidota</taxon>
        <taxon>Chitinophagia</taxon>
        <taxon>Chitinophagales</taxon>
        <taxon>Chitinophagaceae</taxon>
        <taxon>Chitinophaga</taxon>
    </lineage>
</organism>
<dbReference type="PANTHER" id="PTHR37512:SF1">
    <property type="entry name" value="NADR_TTD14 AAA DOMAIN-CONTAINING PROTEIN"/>
    <property type="match status" value="1"/>
</dbReference>
<proteinExistence type="predicted"/>
<dbReference type="Pfam" id="PF13521">
    <property type="entry name" value="AAA_28"/>
    <property type="match status" value="1"/>
</dbReference>
<dbReference type="Gene3D" id="3.40.50.300">
    <property type="entry name" value="P-loop containing nucleotide triphosphate hydrolases"/>
    <property type="match status" value="1"/>
</dbReference>
<evidence type="ECO:0000313" key="3">
    <source>
        <dbReference type="Proteomes" id="UP000246099"/>
    </source>
</evidence>
<dbReference type="RefSeq" id="WP_119077783.1">
    <property type="nucleotide sequence ID" value="NZ_CP029600.1"/>
</dbReference>